<feature type="transmembrane region" description="Helical" evidence="1">
    <location>
        <begin position="88"/>
        <end position="108"/>
    </location>
</feature>
<name>A0ABN1TGG0_9ACTN</name>
<dbReference type="Proteomes" id="UP001499987">
    <property type="component" value="Unassembled WGS sequence"/>
</dbReference>
<dbReference type="NCBIfam" id="NF041646">
    <property type="entry name" value="VC0807_fam"/>
    <property type="match status" value="1"/>
</dbReference>
<protein>
    <recommendedName>
        <fullName evidence="4">DUF3159 domain-containing protein</fullName>
    </recommendedName>
</protein>
<keyword evidence="1" id="KW-0812">Transmembrane</keyword>
<reference evidence="2 3" key="1">
    <citation type="journal article" date="2019" name="Int. J. Syst. Evol. Microbiol.">
        <title>The Global Catalogue of Microorganisms (GCM) 10K type strain sequencing project: providing services to taxonomists for standard genome sequencing and annotation.</title>
        <authorList>
            <consortium name="The Broad Institute Genomics Platform"/>
            <consortium name="The Broad Institute Genome Sequencing Center for Infectious Disease"/>
            <person name="Wu L."/>
            <person name="Ma J."/>
        </authorList>
    </citation>
    <scope>NUCLEOTIDE SEQUENCE [LARGE SCALE GENOMIC DNA]</scope>
    <source>
        <strain evidence="2 3">JCM 13002</strain>
    </source>
</reference>
<feature type="transmembrane region" description="Helical" evidence="1">
    <location>
        <begin position="205"/>
        <end position="227"/>
    </location>
</feature>
<accession>A0ABN1TGG0</accession>
<proteinExistence type="predicted"/>
<keyword evidence="3" id="KW-1185">Reference proteome</keyword>
<keyword evidence="1" id="KW-1133">Transmembrane helix</keyword>
<comment type="caution">
    <text evidence="2">The sequence shown here is derived from an EMBL/GenBank/DDBJ whole genome shotgun (WGS) entry which is preliminary data.</text>
</comment>
<keyword evidence="1" id="KW-0472">Membrane</keyword>
<evidence type="ECO:0000313" key="3">
    <source>
        <dbReference type="Proteomes" id="UP001499987"/>
    </source>
</evidence>
<gene>
    <name evidence="2" type="ORF">GCM10009663_19260</name>
</gene>
<evidence type="ECO:0000256" key="1">
    <source>
        <dbReference type="SAM" id="Phobius"/>
    </source>
</evidence>
<sequence>MATITTTAAIDTTEQTEQAEQTAKSGRSEATATKLAALRPLAVDVAVPLGVYFAAHSALGLGLVPSLALSSAVPAVRTVAGLLRERTLNGLALLMLVVNTAGIALSAISGDPRLMLAKDGAISSIIGISIIVSAFGRRPLMTAGLKPFIVKGIAARDAAWERLAAGSAAFRRQERTFSLVWGSVLVAECVARVVGAYTLPVETMAWLGTVFLVAAIGVGILAGNVVAERIAHRVVADAE</sequence>
<evidence type="ECO:0008006" key="4">
    <source>
        <dbReference type="Google" id="ProtNLM"/>
    </source>
</evidence>
<evidence type="ECO:0000313" key="2">
    <source>
        <dbReference type="EMBL" id="GAA1077577.1"/>
    </source>
</evidence>
<feature type="transmembrane region" description="Helical" evidence="1">
    <location>
        <begin position="179"/>
        <end position="199"/>
    </location>
</feature>
<dbReference type="EMBL" id="BAAALD010000012">
    <property type="protein sequence ID" value="GAA1077577.1"/>
    <property type="molecule type" value="Genomic_DNA"/>
</dbReference>
<feature type="transmembrane region" description="Helical" evidence="1">
    <location>
        <begin position="120"/>
        <end position="136"/>
    </location>
</feature>
<dbReference type="RefSeq" id="WP_344623070.1">
    <property type="nucleotide sequence ID" value="NZ_BAAALD010000012.1"/>
</dbReference>
<organism evidence="2 3">
    <name type="scientific">Kitasatospora arboriphila</name>
    <dbReference type="NCBI Taxonomy" id="258052"/>
    <lineage>
        <taxon>Bacteria</taxon>
        <taxon>Bacillati</taxon>
        <taxon>Actinomycetota</taxon>
        <taxon>Actinomycetes</taxon>
        <taxon>Kitasatosporales</taxon>
        <taxon>Streptomycetaceae</taxon>
        <taxon>Kitasatospora</taxon>
    </lineage>
</organism>